<comment type="caution">
    <text evidence="2">The sequence shown here is derived from an EMBL/GenBank/DDBJ whole genome shotgun (WGS) entry which is preliminary data.</text>
</comment>
<name>A0ABU1FFA1_9RHOB</name>
<evidence type="ECO:0000256" key="1">
    <source>
        <dbReference type="SAM" id="Phobius"/>
    </source>
</evidence>
<keyword evidence="1" id="KW-0472">Membrane</keyword>
<accession>A0ABU1FFA1</accession>
<proteinExistence type="predicted"/>
<feature type="transmembrane region" description="Helical" evidence="1">
    <location>
        <begin position="62"/>
        <end position="88"/>
    </location>
</feature>
<dbReference type="RefSeq" id="WP_310459259.1">
    <property type="nucleotide sequence ID" value="NZ_JAVKPH010000049.1"/>
</dbReference>
<dbReference type="Proteomes" id="UP001247754">
    <property type="component" value="Unassembled WGS sequence"/>
</dbReference>
<keyword evidence="3" id="KW-1185">Reference proteome</keyword>
<protein>
    <submittedName>
        <fullName evidence="2">Uncharacterized protein</fullName>
    </submittedName>
</protein>
<sequence length="95" mass="10095">MDLVDVFLSQVRDPFRIGLMIALVLTMQRTRGATGTWVPLAAGVLFVAVIIPMTLARPEAGGMTVAIGVGLLSNAVLLAVILGILALWQRLRGRA</sequence>
<dbReference type="EMBL" id="JAVKPH010000049">
    <property type="protein sequence ID" value="MDR5655149.1"/>
    <property type="molecule type" value="Genomic_DNA"/>
</dbReference>
<evidence type="ECO:0000313" key="3">
    <source>
        <dbReference type="Proteomes" id="UP001247754"/>
    </source>
</evidence>
<feature type="transmembrane region" description="Helical" evidence="1">
    <location>
        <begin position="37"/>
        <end position="56"/>
    </location>
</feature>
<keyword evidence="1" id="KW-0812">Transmembrane</keyword>
<evidence type="ECO:0000313" key="2">
    <source>
        <dbReference type="EMBL" id="MDR5655149.1"/>
    </source>
</evidence>
<organism evidence="2 3">
    <name type="scientific">Ruixingdingia sedimenti</name>
    <dbReference type="NCBI Taxonomy" id="3073604"/>
    <lineage>
        <taxon>Bacteria</taxon>
        <taxon>Pseudomonadati</taxon>
        <taxon>Pseudomonadota</taxon>
        <taxon>Alphaproteobacteria</taxon>
        <taxon>Rhodobacterales</taxon>
        <taxon>Paracoccaceae</taxon>
        <taxon>Ruixingdingia</taxon>
    </lineage>
</organism>
<gene>
    <name evidence="2" type="ORF">RGD00_21290</name>
</gene>
<keyword evidence="1" id="KW-1133">Transmembrane helix</keyword>
<reference evidence="2 3" key="1">
    <citation type="submission" date="2023-09" db="EMBL/GenBank/DDBJ databases">
        <title>Xinfangfangia sedmenti sp. nov., isolated the sedment.</title>
        <authorList>
            <person name="Xu L."/>
        </authorList>
    </citation>
    <scope>NUCLEOTIDE SEQUENCE [LARGE SCALE GENOMIC DNA]</scope>
    <source>
        <strain evidence="2 3">LG-4</strain>
    </source>
</reference>